<dbReference type="InterPro" id="IPR008302">
    <property type="entry name" value="NamZ"/>
</dbReference>
<dbReference type="Proteomes" id="UP000644147">
    <property type="component" value="Unassembled WGS sequence"/>
</dbReference>
<dbReference type="Gene3D" id="3.40.50.12170">
    <property type="entry name" value="Uncharacterised protein PF07075, DUF1343"/>
    <property type="match status" value="1"/>
</dbReference>
<dbReference type="EMBL" id="JAEHFX010000010">
    <property type="protein sequence ID" value="MBK0404584.1"/>
    <property type="molecule type" value="Genomic_DNA"/>
</dbReference>
<dbReference type="InterPro" id="IPR048503">
    <property type="entry name" value="NamZ_C"/>
</dbReference>
<dbReference type="PANTHER" id="PTHR42915">
    <property type="entry name" value="HYPOTHETICAL 460 KDA PROTEIN IN FEUA-SIGW INTERGENIC REGION [PRECURSOR]"/>
    <property type="match status" value="1"/>
</dbReference>
<name>A0ABS1C5C5_9BACT</name>
<proteinExistence type="predicted"/>
<evidence type="ECO:0000259" key="2">
    <source>
        <dbReference type="Pfam" id="PF20732"/>
    </source>
</evidence>
<feature type="domain" description="Peptidoglycan beta-N-acetylmuramidase NamZ N-terminal" evidence="1">
    <location>
        <begin position="76"/>
        <end position="274"/>
    </location>
</feature>
<dbReference type="InterPro" id="IPR048502">
    <property type="entry name" value="NamZ_N"/>
</dbReference>
<evidence type="ECO:0000313" key="3">
    <source>
        <dbReference type="EMBL" id="MBK0404584.1"/>
    </source>
</evidence>
<dbReference type="Gene3D" id="3.90.1150.140">
    <property type="match status" value="1"/>
</dbReference>
<evidence type="ECO:0000259" key="1">
    <source>
        <dbReference type="Pfam" id="PF07075"/>
    </source>
</evidence>
<keyword evidence="4" id="KW-1185">Reference proteome</keyword>
<reference evidence="3 4" key="1">
    <citation type="submission" date="2020-12" db="EMBL/GenBank/DDBJ databases">
        <title>Bacterial novel species Adhaeribacter sp. BT258 isolated from soil.</title>
        <authorList>
            <person name="Jung H.-Y."/>
        </authorList>
    </citation>
    <scope>NUCLEOTIDE SEQUENCE [LARGE SCALE GENOMIC DNA]</scope>
    <source>
        <strain evidence="3 4">BT258</strain>
    </source>
</reference>
<dbReference type="PIRSF" id="PIRSF016719">
    <property type="entry name" value="UCP016719"/>
    <property type="match status" value="1"/>
</dbReference>
<sequence length="417" mass="46478">MFQPLIVFLSFFLASLPSCQRTGTQQPGTAVVSTQKSAENGMLSGPKIAQNATQNNLKTGAEQTEKYLPLLRGKKVALVVNQTSLIKNTHLVDSLLAHKIQIVKIFAPEHGFRGEADAGAHIKNETDSKTGLPLVSLYGKNKKPTKEQIADIDVILFDIQDVGVRFYTYISTLHYIMEAAAENNKKVLVLDRPNPNGDYVDGPVLEKANVSFVGMHEIPLVHGLTVGELAKMLNGEKWLVGGKQCSLEIIPVKNYTHKTLYNLPVKPSPNLPNQQSIRLYPSLGLFEGTNVSVGRGTEKPFQILGSPFYKDTTFSFVPKSVPGATNPPHLNARCYGKDLSQIKAPNFTISYLIDFYKNSRQQDKFFNSFLTKLAGTDQLRKQIEAGMSEAEIRETWVPALKRYKETRKKYLLYPDFE</sequence>
<dbReference type="Pfam" id="PF07075">
    <property type="entry name" value="NamZ_N"/>
    <property type="match status" value="1"/>
</dbReference>
<accession>A0ABS1C5C5</accession>
<evidence type="ECO:0000313" key="4">
    <source>
        <dbReference type="Proteomes" id="UP000644147"/>
    </source>
</evidence>
<organism evidence="3 4">
    <name type="scientific">Adhaeribacter terrigena</name>
    <dbReference type="NCBI Taxonomy" id="2793070"/>
    <lineage>
        <taxon>Bacteria</taxon>
        <taxon>Pseudomonadati</taxon>
        <taxon>Bacteroidota</taxon>
        <taxon>Cytophagia</taxon>
        <taxon>Cytophagales</taxon>
        <taxon>Hymenobacteraceae</taxon>
        <taxon>Adhaeribacter</taxon>
    </lineage>
</organism>
<dbReference type="Pfam" id="PF20732">
    <property type="entry name" value="NamZ_C"/>
    <property type="match status" value="1"/>
</dbReference>
<gene>
    <name evidence="3" type="ORF">I5M27_16430</name>
</gene>
<dbReference type="RefSeq" id="WP_200507425.1">
    <property type="nucleotide sequence ID" value="NZ_JAEHFX010000010.1"/>
</dbReference>
<dbReference type="PANTHER" id="PTHR42915:SF1">
    <property type="entry name" value="PEPTIDOGLYCAN BETA-N-ACETYLMURAMIDASE NAMZ"/>
    <property type="match status" value="1"/>
</dbReference>
<feature type="domain" description="Peptidoglycan beta-N-acetylmuramidase NamZ C-terminal" evidence="2">
    <location>
        <begin position="279"/>
        <end position="413"/>
    </location>
</feature>
<protein>
    <submittedName>
        <fullName evidence="3">DUF1343 domain-containing protein</fullName>
    </submittedName>
</protein>
<comment type="caution">
    <text evidence="3">The sequence shown here is derived from an EMBL/GenBank/DDBJ whole genome shotgun (WGS) entry which is preliminary data.</text>
</comment>